<accession>E3CZW6</accession>
<dbReference type="InterPro" id="IPR021321">
    <property type="entry name" value="DUF2922"/>
</dbReference>
<dbReference type="eggNOG" id="ENOG5030NEF">
    <property type="taxonomic scope" value="Bacteria"/>
</dbReference>
<evidence type="ECO:0000313" key="1">
    <source>
        <dbReference type="EMBL" id="EFQ22898.1"/>
    </source>
</evidence>
<dbReference type="Proteomes" id="UP000005096">
    <property type="component" value="Chromosome"/>
</dbReference>
<evidence type="ECO:0008006" key="3">
    <source>
        <dbReference type="Google" id="ProtNLM"/>
    </source>
</evidence>
<reference evidence="1 2" key="1">
    <citation type="journal article" date="2010" name="Stand. Genomic Sci.">
        <title>Non-contiguous finished genome sequence of Aminomonas paucivorans type strain (GLU-3).</title>
        <authorList>
            <person name="Pitluck S."/>
            <person name="Yasawong M."/>
            <person name="Held B."/>
            <person name="Lapidus A."/>
            <person name="Nolan M."/>
            <person name="Copeland A."/>
            <person name="Lucas S."/>
            <person name="Del Rio T.G."/>
            <person name="Tice H."/>
            <person name="Cheng J.F."/>
            <person name="Chertkov O."/>
            <person name="Goodwin L."/>
            <person name="Tapia R."/>
            <person name="Han C."/>
            <person name="Liolios K."/>
            <person name="Ivanova N."/>
            <person name="Mavromatis K."/>
            <person name="Ovchinnikova G."/>
            <person name="Pati A."/>
            <person name="Chen A."/>
            <person name="Palaniappan K."/>
            <person name="Land M."/>
            <person name="Hauser L."/>
            <person name="Chang Y.J."/>
            <person name="Jeffries C.D."/>
            <person name="Pukall R."/>
            <person name="Spring S."/>
            <person name="Rohde M."/>
            <person name="Sikorski J."/>
            <person name="Goker M."/>
            <person name="Woyke T."/>
            <person name="Bristow J."/>
            <person name="Eisen J.A."/>
            <person name="Markowitz V."/>
            <person name="Hugenholtz P."/>
            <person name="Kyrpides N.C."/>
            <person name="Klenk H.P."/>
        </authorList>
    </citation>
    <scope>NUCLEOTIDE SEQUENCE [LARGE SCALE GENOMIC DNA]</scope>
    <source>
        <strain evidence="1 2">DSM 12260</strain>
    </source>
</reference>
<dbReference type="Pfam" id="PF11148">
    <property type="entry name" value="DUF2922"/>
    <property type="match status" value="1"/>
</dbReference>
<dbReference type="HOGENOM" id="CLU_181401_1_1_0"/>
<dbReference type="RefSeq" id="WP_006300051.1">
    <property type="nucleotide sequence ID" value="NZ_CM001022.1"/>
</dbReference>
<dbReference type="PaxDb" id="584708-Apau_0464"/>
<dbReference type="STRING" id="584708.Apau_0464"/>
<proteinExistence type="predicted"/>
<sequence length="68" mass="7206">MKTLRMEFSTPEGKSFLLSLPNAKDGLTEVAVQTAMNALVTQNVFTSTLSAPTSAEVVDRTATVLFGA</sequence>
<protein>
    <recommendedName>
        <fullName evidence="3">DUF2922 domain-containing protein</fullName>
    </recommendedName>
</protein>
<evidence type="ECO:0000313" key="2">
    <source>
        <dbReference type="Proteomes" id="UP000005096"/>
    </source>
</evidence>
<gene>
    <name evidence="1" type="ORF">Apau_0464</name>
</gene>
<organism evidence="1 2">
    <name type="scientific">Aminomonas paucivorans DSM 12260</name>
    <dbReference type="NCBI Taxonomy" id="584708"/>
    <lineage>
        <taxon>Bacteria</taxon>
        <taxon>Thermotogati</taxon>
        <taxon>Synergistota</taxon>
        <taxon>Synergistia</taxon>
        <taxon>Synergistales</taxon>
        <taxon>Synergistaceae</taxon>
        <taxon>Aminomonas</taxon>
    </lineage>
</organism>
<dbReference type="AlphaFoldDB" id="E3CZW6"/>
<dbReference type="OrthoDB" id="5894at2"/>
<dbReference type="EMBL" id="CM001022">
    <property type="protein sequence ID" value="EFQ22898.1"/>
    <property type="molecule type" value="Genomic_DNA"/>
</dbReference>
<keyword evidence="2" id="KW-1185">Reference proteome</keyword>
<name>E3CZW6_9BACT</name>